<comment type="caution">
    <text evidence="9">The sequence shown here is derived from an EMBL/GenBank/DDBJ whole genome shotgun (WGS) entry which is preliminary data.</text>
</comment>
<feature type="disulfide bond" evidence="6">
    <location>
        <begin position="327"/>
        <end position="361"/>
    </location>
</feature>
<reference evidence="9" key="1">
    <citation type="journal article" date="2020" name="bioRxiv">
        <title>Whole genome comparisons of ergot fungi reveals the divergence and evolution of species within the genus Claviceps are the result of varying mechanisms driving genome evolution and host range expansion.</title>
        <authorList>
            <person name="Wyka S.A."/>
            <person name="Mondo S.J."/>
            <person name="Liu M."/>
            <person name="Dettman J."/>
            <person name="Nalam V."/>
            <person name="Broders K.D."/>
        </authorList>
    </citation>
    <scope>NUCLEOTIDE SEQUENCE</scope>
    <source>
        <strain evidence="9">CCC 602</strain>
    </source>
</reference>
<evidence type="ECO:0000256" key="2">
    <source>
        <dbReference type="ARBA" id="ARBA00022670"/>
    </source>
</evidence>
<evidence type="ECO:0000313" key="9">
    <source>
        <dbReference type="EMBL" id="KAG5993310.1"/>
    </source>
</evidence>
<dbReference type="PANTHER" id="PTHR47966:SF2">
    <property type="entry name" value="ASPERGILLOPEPSIN-1-RELATED"/>
    <property type="match status" value="1"/>
</dbReference>
<evidence type="ECO:0000259" key="8">
    <source>
        <dbReference type="PROSITE" id="PS51767"/>
    </source>
</evidence>
<keyword evidence="10" id="KW-1185">Reference proteome</keyword>
<dbReference type="InterPro" id="IPR001461">
    <property type="entry name" value="Aspartic_peptidase_A1"/>
</dbReference>
<evidence type="ECO:0000256" key="7">
    <source>
        <dbReference type="SAM" id="SignalP"/>
    </source>
</evidence>
<keyword evidence="6" id="KW-1015">Disulfide bond</keyword>
<dbReference type="Pfam" id="PF00026">
    <property type="entry name" value="Asp"/>
    <property type="match status" value="1"/>
</dbReference>
<dbReference type="CDD" id="cd06097">
    <property type="entry name" value="Aspergillopepsin_like"/>
    <property type="match status" value="1"/>
</dbReference>
<keyword evidence="7" id="KW-0732">Signal</keyword>
<keyword evidence="3" id="KW-0064">Aspartyl protease</keyword>
<dbReference type="Proteomes" id="UP000748025">
    <property type="component" value="Unassembled WGS sequence"/>
</dbReference>
<dbReference type="GO" id="GO:0004190">
    <property type="term" value="F:aspartic-type endopeptidase activity"/>
    <property type="evidence" value="ECO:0007669"/>
    <property type="project" value="UniProtKB-KW"/>
</dbReference>
<evidence type="ECO:0000256" key="1">
    <source>
        <dbReference type="ARBA" id="ARBA00007447"/>
    </source>
</evidence>
<dbReference type="InterPro" id="IPR021109">
    <property type="entry name" value="Peptidase_aspartic_dom_sf"/>
</dbReference>
<proteinExistence type="inferred from homology"/>
<comment type="similarity">
    <text evidence="1">Belongs to the peptidase A1 family.</text>
</comment>
<dbReference type="PRINTS" id="PR00792">
    <property type="entry name" value="PEPSIN"/>
</dbReference>
<evidence type="ECO:0000313" key="10">
    <source>
        <dbReference type="Proteomes" id="UP000748025"/>
    </source>
</evidence>
<evidence type="ECO:0000256" key="3">
    <source>
        <dbReference type="ARBA" id="ARBA00022750"/>
    </source>
</evidence>
<feature type="chain" id="PRO_5040421183" description="Peptidase A1 domain-containing protein" evidence="7">
    <location>
        <begin position="21"/>
        <end position="402"/>
    </location>
</feature>
<evidence type="ECO:0000256" key="6">
    <source>
        <dbReference type="PIRSR" id="PIRSR601461-2"/>
    </source>
</evidence>
<evidence type="ECO:0000256" key="5">
    <source>
        <dbReference type="PIRSR" id="PIRSR601461-1"/>
    </source>
</evidence>
<accession>A0A9P7N6Q0</accession>
<name>A0A9P7N6Q0_9HYPO</name>
<dbReference type="FunFam" id="2.40.70.10:FF:000026">
    <property type="entry name" value="Endothiapepsin"/>
    <property type="match status" value="1"/>
</dbReference>
<dbReference type="EMBL" id="SRPW01002386">
    <property type="protein sequence ID" value="KAG5993310.1"/>
    <property type="molecule type" value="Genomic_DNA"/>
</dbReference>
<dbReference type="InterPro" id="IPR034163">
    <property type="entry name" value="Aspergillopepsin-like_cat_dom"/>
</dbReference>
<dbReference type="InterPro" id="IPR033121">
    <property type="entry name" value="PEPTIDASE_A1"/>
</dbReference>
<keyword evidence="2" id="KW-0645">Protease</keyword>
<feature type="active site" evidence="5">
    <location>
        <position position="291"/>
    </location>
</feature>
<gene>
    <name evidence="9" type="ORF">E4U43_003538</name>
</gene>
<sequence>MQTFGSFLVSLVAASSLAAAAPAASNDGTFAVPAQYNANARLSGPAALAKIYTKYGKSLPQDLSQALLFEQHKVTSSAGAHPQDNDQYYTTPVEFGTPAQTIYMDLDTGSSDLWVFSNDTYADQVNGQKLYLPGHSSTAKRLPKLTWDAQYGDGSTSSGIVYSDVVSIGGAKVQNQAVESARNVSEQFATDARMSGVLGLAFGNLNTVKPTKQKTFFDNIMPSLKEPLFTVNLKHKADGTYKFGYIDPADHNGPIAYSPVNTTGGYWTWTSTGYAVGSKPFHKTPIINIADTGSSLMTVPGKIASAYYDTIPGARYEFLQGGFIFPCDAKLPDFTFGIDDKTRITIPGSLLNYAPAEGKDCYGGIQSSAFAGINIFGDVALKAALVVFDGGKTRIGWAPKQL</sequence>
<dbReference type="SUPFAM" id="SSF50630">
    <property type="entry name" value="Acid proteases"/>
    <property type="match status" value="1"/>
</dbReference>
<dbReference type="Gene3D" id="2.40.70.10">
    <property type="entry name" value="Acid Proteases"/>
    <property type="match status" value="2"/>
</dbReference>
<feature type="domain" description="Peptidase A1" evidence="8">
    <location>
        <begin position="89"/>
        <end position="398"/>
    </location>
</feature>
<protein>
    <recommendedName>
        <fullName evidence="8">Peptidase A1 domain-containing protein</fullName>
    </recommendedName>
</protein>
<dbReference type="OrthoDB" id="2747330at2759"/>
<organism evidence="9 10">
    <name type="scientific">Claviceps pusilla</name>
    <dbReference type="NCBI Taxonomy" id="123648"/>
    <lineage>
        <taxon>Eukaryota</taxon>
        <taxon>Fungi</taxon>
        <taxon>Dikarya</taxon>
        <taxon>Ascomycota</taxon>
        <taxon>Pezizomycotina</taxon>
        <taxon>Sordariomycetes</taxon>
        <taxon>Hypocreomycetidae</taxon>
        <taxon>Hypocreales</taxon>
        <taxon>Clavicipitaceae</taxon>
        <taxon>Claviceps</taxon>
    </lineage>
</organism>
<keyword evidence="4" id="KW-0378">Hydrolase</keyword>
<feature type="signal peptide" evidence="7">
    <location>
        <begin position="1"/>
        <end position="20"/>
    </location>
</feature>
<dbReference type="GO" id="GO:0006508">
    <property type="term" value="P:proteolysis"/>
    <property type="evidence" value="ECO:0007669"/>
    <property type="project" value="UniProtKB-KW"/>
</dbReference>
<evidence type="ECO:0000256" key="4">
    <source>
        <dbReference type="ARBA" id="ARBA00022801"/>
    </source>
</evidence>
<feature type="active site" evidence="5">
    <location>
        <position position="107"/>
    </location>
</feature>
<dbReference type="PANTHER" id="PTHR47966">
    <property type="entry name" value="BETA-SITE APP-CLEAVING ENZYME, ISOFORM A-RELATED"/>
    <property type="match status" value="1"/>
</dbReference>
<dbReference type="PROSITE" id="PS51767">
    <property type="entry name" value="PEPTIDASE_A1"/>
    <property type="match status" value="1"/>
</dbReference>
<dbReference type="AlphaFoldDB" id="A0A9P7N6Q0"/>